<dbReference type="AlphaFoldDB" id="A0A3L6SYC0"/>
<keyword evidence="3" id="KW-1185">Reference proteome</keyword>
<feature type="compositionally biased region" description="Basic and acidic residues" evidence="1">
    <location>
        <begin position="55"/>
        <end position="64"/>
    </location>
</feature>
<protein>
    <submittedName>
        <fullName evidence="2">Uncharacterized protein</fullName>
    </submittedName>
</protein>
<reference evidence="3" key="1">
    <citation type="journal article" date="2019" name="Nat. Commun.">
        <title>The genome of broomcorn millet.</title>
        <authorList>
            <person name="Zou C."/>
            <person name="Miki D."/>
            <person name="Li D."/>
            <person name="Tang Q."/>
            <person name="Xiao L."/>
            <person name="Rajput S."/>
            <person name="Deng P."/>
            <person name="Jia W."/>
            <person name="Huang R."/>
            <person name="Zhang M."/>
            <person name="Sun Y."/>
            <person name="Hu J."/>
            <person name="Fu X."/>
            <person name="Schnable P.S."/>
            <person name="Li F."/>
            <person name="Zhang H."/>
            <person name="Feng B."/>
            <person name="Zhu X."/>
            <person name="Liu R."/>
            <person name="Schnable J.C."/>
            <person name="Zhu J.-K."/>
            <person name="Zhang H."/>
        </authorList>
    </citation>
    <scope>NUCLEOTIDE SEQUENCE [LARGE SCALE GENOMIC DNA]</scope>
</reference>
<accession>A0A3L6SYC0</accession>
<organism evidence="2 3">
    <name type="scientific">Panicum miliaceum</name>
    <name type="common">Proso millet</name>
    <name type="synonym">Broomcorn millet</name>
    <dbReference type="NCBI Taxonomy" id="4540"/>
    <lineage>
        <taxon>Eukaryota</taxon>
        <taxon>Viridiplantae</taxon>
        <taxon>Streptophyta</taxon>
        <taxon>Embryophyta</taxon>
        <taxon>Tracheophyta</taxon>
        <taxon>Spermatophyta</taxon>
        <taxon>Magnoliopsida</taxon>
        <taxon>Liliopsida</taxon>
        <taxon>Poales</taxon>
        <taxon>Poaceae</taxon>
        <taxon>PACMAD clade</taxon>
        <taxon>Panicoideae</taxon>
        <taxon>Panicodae</taxon>
        <taxon>Paniceae</taxon>
        <taxon>Panicinae</taxon>
        <taxon>Panicum</taxon>
        <taxon>Panicum sect. Panicum</taxon>
    </lineage>
</organism>
<gene>
    <name evidence="2" type="ORF">C2845_PM05G34450</name>
</gene>
<dbReference type="EMBL" id="PQIB02000003">
    <property type="protein sequence ID" value="RLN28515.1"/>
    <property type="molecule type" value="Genomic_DNA"/>
</dbReference>
<sequence>MDEFNFQQWCIFFGFTFEFILFGKREYPTLESWLRHWPPAGLLGSARTGPRSTARRGEGGEGDRAALGGRGRRAAR</sequence>
<name>A0A3L6SYC0_PANMI</name>
<dbReference type="Proteomes" id="UP000275267">
    <property type="component" value="Unassembled WGS sequence"/>
</dbReference>
<evidence type="ECO:0000256" key="1">
    <source>
        <dbReference type="SAM" id="MobiDB-lite"/>
    </source>
</evidence>
<proteinExistence type="predicted"/>
<evidence type="ECO:0000313" key="3">
    <source>
        <dbReference type="Proteomes" id="UP000275267"/>
    </source>
</evidence>
<feature type="region of interest" description="Disordered" evidence="1">
    <location>
        <begin position="40"/>
        <end position="76"/>
    </location>
</feature>
<evidence type="ECO:0000313" key="2">
    <source>
        <dbReference type="EMBL" id="RLN28515.1"/>
    </source>
</evidence>
<comment type="caution">
    <text evidence="2">The sequence shown here is derived from an EMBL/GenBank/DDBJ whole genome shotgun (WGS) entry which is preliminary data.</text>
</comment>